<dbReference type="PANTHER" id="PTHR47117">
    <property type="entry name" value="STAR-RELATED LIPID TRANSFER PROTEIN 9"/>
    <property type="match status" value="1"/>
</dbReference>
<evidence type="ECO:0000256" key="5">
    <source>
        <dbReference type="PROSITE-ProRule" id="PRU00283"/>
    </source>
</evidence>
<reference evidence="11" key="1">
    <citation type="submission" date="2025-08" db="UniProtKB">
        <authorList>
            <consortium name="RefSeq"/>
        </authorList>
    </citation>
    <scope>IDENTIFICATION</scope>
    <source>
        <tissue evidence="11">Whole body</tissue>
    </source>
</reference>
<evidence type="ECO:0000256" key="1">
    <source>
        <dbReference type="ARBA" id="ARBA00022741"/>
    </source>
</evidence>
<dbReference type="PROSITE" id="PS00411">
    <property type="entry name" value="KINESIN_MOTOR_1"/>
    <property type="match status" value="1"/>
</dbReference>
<keyword evidence="2 5" id="KW-0067">ATP-binding</keyword>
<evidence type="ECO:0000313" key="10">
    <source>
        <dbReference type="Proteomes" id="UP000694924"/>
    </source>
</evidence>
<evidence type="ECO:0000259" key="9">
    <source>
        <dbReference type="PROSITE" id="PS50067"/>
    </source>
</evidence>
<feature type="domain" description="Kinesin motor" evidence="9">
    <location>
        <begin position="204"/>
        <end position="555"/>
    </location>
</feature>
<dbReference type="SMART" id="SM00129">
    <property type="entry name" value="KISc"/>
    <property type="match status" value="1"/>
</dbReference>
<dbReference type="InterPro" id="IPR036961">
    <property type="entry name" value="Kinesin_motor_dom_sf"/>
</dbReference>
<keyword evidence="4 5" id="KW-0505">Motor protein</keyword>
<dbReference type="Pfam" id="PF00498">
    <property type="entry name" value="FHA"/>
    <property type="match status" value="1"/>
</dbReference>
<protein>
    <submittedName>
        <fullName evidence="11">Kinesin-like protein KIF14</fullName>
    </submittedName>
</protein>
<dbReference type="PROSITE" id="PS50006">
    <property type="entry name" value="FHA_DOMAIN"/>
    <property type="match status" value="1"/>
</dbReference>
<dbReference type="PROSITE" id="PS50067">
    <property type="entry name" value="KINESIN_MOTOR_2"/>
    <property type="match status" value="1"/>
</dbReference>
<proteinExistence type="inferred from homology"/>
<keyword evidence="1 5" id="KW-0547">Nucleotide-binding</keyword>
<feature type="region of interest" description="Disordered" evidence="7">
    <location>
        <begin position="117"/>
        <end position="140"/>
    </location>
</feature>
<keyword evidence="10" id="KW-1185">Reference proteome</keyword>
<dbReference type="InterPro" id="IPR000253">
    <property type="entry name" value="FHA_dom"/>
</dbReference>
<feature type="region of interest" description="Disordered" evidence="7">
    <location>
        <begin position="25"/>
        <end position="49"/>
    </location>
</feature>
<dbReference type="SUPFAM" id="SSF49879">
    <property type="entry name" value="SMAD/FHA domain"/>
    <property type="match status" value="1"/>
</dbReference>
<dbReference type="PANTHER" id="PTHR47117:SF5">
    <property type="entry name" value="KINESIN-LIKE PROTEIN KIF14"/>
    <property type="match status" value="1"/>
</dbReference>
<dbReference type="Pfam" id="PF00225">
    <property type="entry name" value="Kinesin"/>
    <property type="match status" value="1"/>
</dbReference>
<dbReference type="InterPro" id="IPR019821">
    <property type="entry name" value="Kinesin_motor_CS"/>
</dbReference>
<evidence type="ECO:0000256" key="7">
    <source>
        <dbReference type="SAM" id="MobiDB-lite"/>
    </source>
</evidence>
<name>A0ABM1IVM2_POLDO</name>
<keyword evidence="3 6" id="KW-0175">Coiled coil</keyword>
<accession>A0ABM1IVM2</accession>
<evidence type="ECO:0000256" key="4">
    <source>
        <dbReference type="ARBA" id="ARBA00023175"/>
    </source>
</evidence>
<comment type="similarity">
    <text evidence="5">Belongs to the TRAFAC class myosin-kinesin ATPase superfamily. Kinesin family.</text>
</comment>
<dbReference type="Proteomes" id="UP000694924">
    <property type="component" value="Unplaced"/>
</dbReference>
<evidence type="ECO:0000256" key="6">
    <source>
        <dbReference type="SAM" id="Coils"/>
    </source>
</evidence>
<dbReference type="Gene3D" id="3.40.850.10">
    <property type="entry name" value="Kinesin motor domain"/>
    <property type="match status" value="1"/>
</dbReference>
<sequence length="1222" mass="138906">MSHNVSKSSPHGFCDAIFSMSPMKFDKENKSPRKDVSRASSRRDLFTESHVVKNQNKNVQSSHKKQKLYTKNEISQFFDPSKSCSNVEDIHLKSTTALLNHDSFICGNIAKTPVKTTESTSRISGSKITSGHLHTPKQHKTCLTPRNTKINVLSTTKTPTKKYVTDHNLSQATPDCFSRVQLETPSIKSNDLGIDEGIEGENSNLTVGIRVRPLNLKELSEVKIASVINIDGQSITVDCETSLHKFTYDHCFASYSDSSMPKHASQEVIFNTMALPLIQNAFEGYNVCLFAYGQTGSGKSYSMMGVESFQENSIDLDKEAGIIPRFCQQIFTQIPDNKNYKTTVEISYFEIYNEKIHDLLASTTNGDKRTALKVREHPVFGPYIVDLSQHCVTNYKDLQIWLKVGNSQRATAATGMNEKSSRSHSIFSIILTQTQLNDLKCSSSDASRRSKINLVDLAGSERLSQTCASGNRLREGVSINKSLLTLGKVIASLAESTNNRKRGFVPYRESVLTWLLKESLGGNSRTAMLGTVSPANIHLEETLATLRYASQARAIVNRIRINEDPHDRLIRELKAEVLRLRGVREGYERQLRISPHNHSTGIETNVKDRQEILRKQEEINRLKEQLKKTEEQLVATQKSNLKKLQETEERKNSELKYLRRCGIAVEIDLRERDKQPYLINLAADPMLSGTLLYLIPPGLVRIGKRSENSDKFQQLPQLDIVLDGPLVRKLHCTIENKNGKLMLVPEMNSDTYVNGQVISGKIHLRHGDRLVIGGNHYFKVCNPHDEIGNIQISSQAIDFDFAHQEILKIQEERLRAELEESKQKAIKELENAKREVELQLGSQKSTYEHKIEVLGSTLEEQKLALEEINRRKQELELEKEMLANEIEINNKIREIQQVESQSNVSPYKSNFLQDLECILNETTADFESALKMKCSADTIKAGGISLHEMQILVREATERCREVGINYEFNQQQTLIDKNLRPVIRVRDKDCKKETLWEPMRFLDWVHQLRDYDIENSLKELTNCENDWVPYDDTETFEDSLNSSRISINLTPVKKHLNENFQQLSMDTSIHDSTTQEEASEYQQRKNVSTYLLQIERATQALSILCQRCESPEINNTISESLDRVQNIIVDIRSMLLVKNLKDSKNESETSNGSVSNNTTVIEKTDCKNSTLLGDIDHFKEDVKLNTSPIKSNLRNNTTTHNKNGNILKSVRFTDKIQHDLT</sequence>
<dbReference type="Gene3D" id="2.60.200.20">
    <property type="match status" value="1"/>
</dbReference>
<gene>
    <name evidence="11" type="primary">LOC107070507</name>
</gene>
<organism evidence="10 11">
    <name type="scientific">Polistes dominula</name>
    <name type="common">European paper wasp</name>
    <name type="synonym">Vespa dominula</name>
    <dbReference type="NCBI Taxonomy" id="743375"/>
    <lineage>
        <taxon>Eukaryota</taxon>
        <taxon>Metazoa</taxon>
        <taxon>Ecdysozoa</taxon>
        <taxon>Arthropoda</taxon>
        <taxon>Hexapoda</taxon>
        <taxon>Insecta</taxon>
        <taxon>Pterygota</taxon>
        <taxon>Neoptera</taxon>
        <taxon>Endopterygota</taxon>
        <taxon>Hymenoptera</taxon>
        <taxon>Apocrita</taxon>
        <taxon>Aculeata</taxon>
        <taxon>Vespoidea</taxon>
        <taxon>Vespidae</taxon>
        <taxon>Polistinae</taxon>
        <taxon>Polistini</taxon>
        <taxon>Polistes</taxon>
    </lineage>
</organism>
<dbReference type="GeneID" id="107070507"/>
<evidence type="ECO:0000313" key="11">
    <source>
        <dbReference type="RefSeq" id="XP_015184259.1"/>
    </source>
</evidence>
<feature type="binding site" evidence="5">
    <location>
        <begin position="293"/>
        <end position="300"/>
    </location>
    <ligand>
        <name>ATP</name>
        <dbReference type="ChEBI" id="CHEBI:30616"/>
    </ligand>
</feature>
<dbReference type="InterPro" id="IPR001752">
    <property type="entry name" value="Kinesin_motor_dom"/>
</dbReference>
<evidence type="ECO:0000256" key="2">
    <source>
        <dbReference type="ARBA" id="ARBA00022840"/>
    </source>
</evidence>
<dbReference type="SUPFAM" id="SSF52540">
    <property type="entry name" value="P-loop containing nucleoside triphosphate hydrolases"/>
    <property type="match status" value="1"/>
</dbReference>
<evidence type="ECO:0000256" key="3">
    <source>
        <dbReference type="ARBA" id="ARBA00023054"/>
    </source>
</evidence>
<dbReference type="InterPro" id="IPR008984">
    <property type="entry name" value="SMAD_FHA_dom_sf"/>
</dbReference>
<feature type="domain" description="FHA" evidence="8">
    <location>
        <begin position="700"/>
        <end position="758"/>
    </location>
</feature>
<evidence type="ECO:0000259" key="8">
    <source>
        <dbReference type="PROSITE" id="PS50006"/>
    </source>
</evidence>
<feature type="compositionally biased region" description="Polar residues" evidence="7">
    <location>
        <begin position="117"/>
        <end position="129"/>
    </location>
</feature>
<feature type="coiled-coil region" evidence="6">
    <location>
        <begin position="570"/>
        <end position="654"/>
    </location>
</feature>
<feature type="coiled-coil region" evidence="6">
    <location>
        <begin position="804"/>
        <end position="892"/>
    </location>
</feature>
<dbReference type="RefSeq" id="XP_015184259.1">
    <property type="nucleotide sequence ID" value="XM_015328773.1"/>
</dbReference>
<dbReference type="InterPro" id="IPR027417">
    <property type="entry name" value="P-loop_NTPase"/>
</dbReference>
<dbReference type="PRINTS" id="PR00380">
    <property type="entry name" value="KINESINHEAVY"/>
</dbReference>